<evidence type="ECO:0000313" key="6">
    <source>
        <dbReference type="EMBL" id="KAF0714326.1"/>
    </source>
</evidence>
<dbReference type="PROSITE" id="PS00012">
    <property type="entry name" value="PHOSPHOPANTETHEINE"/>
    <property type="match status" value="1"/>
</dbReference>
<dbReference type="InterPro" id="IPR023213">
    <property type="entry name" value="CAT-like_dom_sf"/>
</dbReference>
<evidence type="ECO:0000256" key="3">
    <source>
        <dbReference type="ARBA" id="ARBA00022598"/>
    </source>
</evidence>
<dbReference type="GO" id="GO:0043041">
    <property type="term" value="P:amino acid activation for nonribosomal peptide biosynthetic process"/>
    <property type="evidence" value="ECO:0007669"/>
    <property type="project" value="TreeGrafter"/>
</dbReference>
<dbReference type="GO" id="GO:0016874">
    <property type="term" value="F:ligase activity"/>
    <property type="evidence" value="ECO:0007669"/>
    <property type="project" value="UniProtKB-KW"/>
</dbReference>
<dbReference type="InterPro" id="IPR045851">
    <property type="entry name" value="AMP-bd_C_sf"/>
</dbReference>
<feature type="domain" description="Carrier" evidence="5">
    <location>
        <begin position="1003"/>
        <end position="1079"/>
    </location>
</feature>
<dbReference type="SUPFAM" id="SSF52777">
    <property type="entry name" value="CoA-dependent acyltransferases"/>
    <property type="match status" value="3"/>
</dbReference>
<dbReference type="PROSITE" id="PS00455">
    <property type="entry name" value="AMP_BINDING"/>
    <property type="match status" value="1"/>
</dbReference>
<dbReference type="SMART" id="SM00823">
    <property type="entry name" value="PKS_PP"/>
    <property type="match status" value="1"/>
</dbReference>
<dbReference type="InterPro" id="IPR036736">
    <property type="entry name" value="ACP-like_sf"/>
</dbReference>
<name>A0A6A4ZVB9_9STRA</name>
<dbReference type="SMART" id="SM01294">
    <property type="entry name" value="PKS_PP_betabranch"/>
    <property type="match status" value="1"/>
</dbReference>
<dbReference type="InterPro" id="IPR042099">
    <property type="entry name" value="ANL_N_sf"/>
</dbReference>
<dbReference type="SUPFAM" id="SSF47336">
    <property type="entry name" value="ACP-like"/>
    <property type="match status" value="2"/>
</dbReference>
<keyword evidence="2" id="KW-0597">Phosphoprotein</keyword>
<dbReference type="PANTHER" id="PTHR45527:SF11">
    <property type="entry name" value="NONRIBOSOMAL PEPTIDE SYNTHETASE 5"/>
    <property type="match status" value="1"/>
</dbReference>
<dbReference type="NCBIfam" id="TIGR01733">
    <property type="entry name" value="AA-adenyl-dom"/>
    <property type="match status" value="1"/>
</dbReference>
<dbReference type="Gene3D" id="3.30.300.30">
    <property type="match status" value="1"/>
</dbReference>
<keyword evidence="3" id="KW-0436">Ligase</keyword>
<dbReference type="Gene3D" id="1.10.1200.10">
    <property type="entry name" value="ACP-like"/>
    <property type="match status" value="2"/>
</dbReference>
<sequence>MALIWSKVLNVDVNVIGPNTSFFALGGDSISGIRVVAACKQEGLSISISEILKGSILTRVALSACTQMDVAWPQATLPETLLTSISNDWGTVLNLGDYIVYPVTSLQGGMIFATINNREAYVAQYPFVFDKAFDERLLVSSFKTLVERIDILRTTFIASTSGIHQIIRKDILDLEVTTESTSNIDEFLKADLARGFELGNKYFHRLTIVESNSQRYGVLTIHHALYDGWAMSMLLNELTDIMLQKKLTDRPSFCKVVDYIESQDTNATEAYWRSYLNGAVSVPIGLAIEKTKYLDDMTIVPLEATMQLTAISAIARSVGVTVAELTKLAWAATLRKYTRNDDVIFGQVMANRDIPVQDADRILGPLLSTVPCRVRFDDTTPLPSLLRSVQSERGSMMGHAYASLSNIKRWCGIDGELFDTLFTFQNLPDGTIDGGMDGLCPLKPPHSSRSNDFAVEIIVTPNPSSLLLDALHNPNVFSASQVNMLLNEFDYTLSQLCHGLHSELSTDSLWQMSPLQHQLITEASHGQQLPQVDKNPNIRAIEYEDDWLSYGELNAQANSLAFELANMGVCVGSRVAVVIERCLEFPIGLLAALKVGAAIMTLDATFPPKRLEHMLLDANAQVVLTMDKYRTTIETMDMNIQVLYFKANALGDGKDVLFKPHAHNIATRDDEAFIVYTSGSTGKPKGVPVLHRGAVNVMMHMTMPGIRPGARAMQFMAIGFDVCQWEIWCTLSFGATLVLRSSNVFDTISKVEILMMTPTGLALLGNPDQYPNLKYIQVAGESVPTSLKDLWASRVYLKNCYGPSECAVITNTVQLRTDYAVTIGPPIPNVSTYILDDSQRLVPVGVVGEIYLGGICVSPCYINLPEQTAERFLENPFAPGQMYRTGDLGRMLPNGDFEILGRKDTQVKLKGYRIELEEVAEAMMQHPGVTSAVVLVKDKTHLVGYFTPSNTNVQELQQTVAAHLPVYMVPAVWVGLEVMPQNTNGKIDKIALQALDIVVEVQTLETDAEMEMARAWSDVLNVDIKDIGRRTSFFALGGDSITAIRLVAKAKQMGLSLTSANVMKYATLENMARMAKRIENVSSSRGNAEVSGETPLTPIQHLNFDHPWKNPHFWNLSMTQKPRRELGVGELNDAVARVVAHHDMLRARFRCDEQGKWSQYILDVKSTGPPNVNFVDIRDFGDLEAAVMEKERSLHLVGGPVYAVTVFVTADKTQYLQFTLHHAIADLVSWRI</sequence>
<dbReference type="Gene3D" id="3.30.559.10">
    <property type="entry name" value="Chloramphenicol acetyltransferase-like domain"/>
    <property type="match status" value="2"/>
</dbReference>
<dbReference type="Gene3D" id="3.40.50.12780">
    <property type="entry name" value="N-terminal domain of ligase-like"/>
    <property type="match status" value="1"/>
</dbReference>
<reference evidence="6" key="1">
    <citation type="submission" date="2019-06" db="EMBL/GenBank/DDBJ databases">
        <title>Genomics analysis of Aphanomyces spp. identifies a new class of oomycete effector associated with host adaptation.</title>
        <authorList>
            <person name="Gaulin E."/>
        </authorList>
    </citation>
    <scope>NUCLEOTIDE SEQUENCE</scope>
    <source>
        <strain evidence="6">CBS 578.67</strain>
    </source>
</reference>
<keyword evidence="1" id="KW-0596">Phosphopantetheine</keyword>
<organism evidence="6">
    <name type="scientific">Aphanomyces stellatus</name>
    <dbReference type="NCBI Taxonomy" id="120398"/>
    <lineage>
        <taxon>Eukaryota</taxon>
        <taxon>Sar</taxon>
        <taxon>Stramenopiles</taxon>
        <taxon>Oomycota</taxon>
        <taxon>Saprolegniomycetes</taxon>
        <taxon>Saprolegniales</taxon>
        <taxon>Verrucalvaceae</taxon>
        <taxon>Aphanomyces</taxon>
    </lineage>
</organism>
<comment type="caution">
    <text evidence="6">The sequence shown here is derived from an EMBL/GenBank/DDBJ whole genome shotgun (WGS) entry which is preliminary data.</text>
</comment>
<dbReference type="InterPro" id="IPR020806">
    <property type="entry name" value="PKS_PP-bd"/>
</dbReference>
<dbReference type="Pfam" id="PF13193">
    <property type="entry name" value="AMP-binding_C"/>
    <property type="match status" value="1"/>
</dbReference>
<dbReference type="Gene3D" id="3.30.559.30">
    <property type="entry name" value="Nonribosomal peptide synthetase, condensation domain"/>
    <property type="match status" value="1"/>
</dbReference>
<dbReference type="AlphaFoldDB" id="A0A6A4ZVB9"/>
<comment type="similarity">
    <text evidence="4">Belongs to the NRP synthetase family.</text>
</comment>
<evidence type="ECO:0000256" key="2">
    <source>
        <dbReference type="ARBA" id="ARBA00022553"/>
    </source>
</evidence>
<proteinExistence type="inferred from homology"/>
<dbReference type="InterPro" id="IPR009081">
    <property type="entry name" value="PP-bd_ACP"/>
</dbReference>
<dbReference type="GO" id="GO:0005737">
    <property type="term" value="C:cytoplasm"/>
    <property type="evidence" value="ECO:0007669"/>
    <property type="project" value="TreeGrafter"/>
</dbReference>
<evidence type="ECO:0000259" key="5">
    <source>
        <dbReference type="PROSITE" id="PS50075"/>
    </source>
</evidence>
<dbReference type="InterPro" id="IPR025110">
    <property type="entry name" value="AMP-bd_C"/>
</dbReference>
<dbReference type="InterPro" id="IPR020845">
    <property type="entry name" value="AMP-binding_CS"/>
</dbReference>
<dbReference type="CDD" id="cd19542">
    <property type="entry name" value="CT_NRPS-like"/>
    <property type="match status" value="1"/>
</dbReference>
<dbReference type="CDD" id="cd05930">
    <property type="entry name" value="A_NRPS"/>
    <property type="match status" value="1"/>
</dbReference>
<dbReference type="PROSITE" id="PS50075">
    <property type="entry name" value="CARRIER"/>
    <property type="match status" value="2"/>
</dbReference>
<feature type="domain" description="Carrier" evidence="5">
    <location>
        <begin position="1"/>
        <end position="70"/>
    </location>
</feature>
<dbReference type="InterPro" id="IPR010071">
    <property type="entry name" value="AA_adenyl_dom"/>
</dbReference>
<accession>A0A6A4ZVB9</accession>
<dbReference type="InterPro" id="IPR001242">
    <property type="entry name" value="Condensation_dom"/>
</dbReference>
<dbReference type="Pfam" id="PF00668">
    <property type="entry name" value="Condensation"/>
    <property type="match status" value="2"/>
</dbReference>
<dbReference type="Pfam" id="PF00501">
    <property type="entry name" value="AMP-binding"/>
    <property type="match status" value="1"/>
</dbReference>
<evidence type="ECO:0000256" key="1">
    <source>
        <dbReference type="ARBA" id="ARBA00022450"/>
    </source>
</evidence>
<dbReference type="EMBL" id="VJMH01000824">
    <property type="protein sequence ID" value="KAF0714326.1"/>
    <property type="molecule type" value="Genomic_DNA"/>
</dbReference>
<dbReference type="InterPro" id="IPR006162">
    <property type="entry name" value="Ppantetheine_attach_site"/>
</dbReference>
<protein>
    <recommendedName>
        <fullName evidence="5">Carrier domain-containing protein</fullName>
    </recommendedName>
</protein>
<feature type="non-terminal residue" evidence="6">
    <location>
        <position position="1232"/>
    </location>
</feature>
<dbReference type="OrthoDB" id="71622at2759"/>
<dbReference type="Pfam" id="PF00550">
    <property type="entry name" value="PP-binding"/>
    <property type="match status" value="2"/>
</dbReference>
<dbReference type="GO" id="GO:0031177">
    <property type="term" value="F:phosphopantetheine binding"/>
    <property type="evidence" value="ECO:0007669"/>
    <property type="project" value="InterPro"/>
</dbReference>
<dbReference type="GO" id="GO:0044550">
    <property type="term" value="P:secondary metabolite biosynthetic process"/>
    <property type="evidence" value="ECO:0007669"/>
    <property type="project" value="TreeGrafter"/>
</dbReference>
<evidence type="ECO:0000256" key="4">
    <source>
        <dbReference type="ARBA" id="ARBA00029454"/>
    </source>
</evidence>
<dbReference type="InterPro" id="IPR000873">
    <property type="entry name" value="AMP-dep_synth/lig_dom"/>
</dbReference>
<dbReference type="PANTHER" id="PTHR45527">
    <property type="entry name" value="NONRIBOSOMAL PEPTIDE SYNTHETASE"/>
    <property type="match status" value="1"/>
</dbReference>
<dbReference type="SUPFAM" id="SSF56801">
    <property type="entry name" value="Acetyl-CoA synthetase-like"/>
    <property type="match status" value="1"/>
</dbReference>
<gene>
    <name evidence="6" type="ORF">As57867_003910</name>
</gene>